<evidence type="ECO:0000313" key="3">
    <source>
        <dbReference type="Proteomes" id="UP000236454"/>
    </source>
</evidence>
<dbReference type="Proteomes" id="UP000236454">
    <property type="component" value="Unassembled WGS sequence"/>
</dbReference>
<feature type="region of interest" description="Disordered" evidence="1">
    <location>
        <begin position="69"/>
        <end position="108"/>
    </location>
</feature>
<dbReference type="RefSeq" id="WP_090249302.1">
    <property type="nucleotide sequence ID" value="NZ_FPAS01000003.1"/>
</dbReference>
<dbReference type="OrthoDB" id="9792687at2"/>
<feature type="compositionally biased region" description="Basic residues" evidence="1">
    <location>
        <begin position="83"/>
        <end position="94"/>
    </location>
</feature>
<sequence>MITITNYYTEKKSLQLSSLPETLKKGWSFVDKVTQDGASWDAYHSSDSIKKTVDLYLSKLNEFVKSNKPKETKTKLTATKSKQTTRKPITRRKTTTSSSRTSKLSKREEAYQKADKVELISPELKLIKRFALMHDKVKTQNQIRLFIIALQRAITEKRIRKTSPQAKEIMEIQDSLINLMGKFKSANDSIKIELSDKKRSHYLTLVGKQAELRSVKFIKSYINLQGKLIPNNKAKNLYNRIARAINTNKLTKKDKYWSQVDQIMSTLKSFVKKNPAQGQLIVSSKELNGLQGIVEGCECEMLNGIEENRVPRNTIMSSTDIINLDFHKLGFKGKWLKLIGDPSKGFKAMIFGKPKMGKSYLAVDFAGYLARNHGTVLYVAREEGIDDTLQQKLKDKKVAHPDLYVSDYLPEHLNDYDFVFLDSVNKLGLAPEDLEELSRSFPNTSFINIFQTTKLGNFRGGNEFQHDVDVVIEVPEKGKAVQFGRFNQGGEVNIFG</sequence>
<evidence type="ECO:0000313" key="2">
    <source>
        <dbReference type="EMBL" id="SFT75224.1"/>
    </source>
</evidence>
<protein>
    <recommendedName>
        <fullName evidence="4">AAA+ ATPase domain-containing protein</fullName>
    </recommendedName>
</protein>
<dbReference type="EMBL" id="FPAS01000003">
    <property type="protein sequence ID" value="SFT75224.1"/>
    <property type="molecule type" value="Genomic_DNA"/>
</dbReference>
<organism evidence="2 3">
    <name type="scientific">Lishizhenia tianjinensis</name>
    <dbReference type="NCBI Taxonomy" id="477690"/>
    <lineage>
        <taxon>Bacteria</taxon>
        <taxon>Pseudomonadati</taxon>
        <taxon>Bacteroidota</taxon>
        <taxon>Flavobacteriia</taxon>
        <taxon>Flavobacteriales</taxon>
        <taxon>Crocinitomicaceae</taxon>
        <taxon>Lishizhenia</taxon>
    </lineage>
</organism>
<dbReference type="SUPFAM" id="SSF52540">
    <property type="entry name" value="P-loop containing nucleoside triphosphate hydrolases"/>
    <property type="match status" value="1"/>
</dbReference>
<dbReference type="Gene3D" id="3.40.50.300">
    <property type="entry name" value="P-loop containing nucleotide triphosphate hydrolases"/>
    <property type="match status" value="1"/>
</dbReference>
<accession>A0A1I7AK33</accession>
<dbReference type="AlphaFoldDB" id="A0A1I7AK33"/>
<evidence type="ECO:0008006" key="4">
    <source>
        <dbReference type="Google" id="ProtNLM"/>
    </source>
</evidence>
<keyword evidence="3" id="KW-1185">Reference proteome</keyword>
<reference evidence="2 3" key="1">
    <citation type="submission" date="2016-10" db="EMBL/GenBank/DDBJ databases">
        <authorList>
            <person name="de Groot N.N."/>
        </authorList>
    </citation>
    <scope>NUCLEOTIDE SEQUENCE [LARGE SCALE GENOMIC DNA]</scope>
    <source>
        <strain evidence="2 3">CGMCC 1.7005</strain>
    </source>
</reference>
<name>A0A1I7AK33_9FLAO</name>
<proteinExistence type="predicted"/>
<evidence type="ECO:0000256" key="1">
    <source>
        <dbReference type="SAM" id="MobiDB-lite"/>
    </source>
</evidence>
<dbReference type="STRING" id="477690.SAMN05216474_2162"/>
<dbReference type="InterPro" id="IPR027417">
    <property type="entry name" value="P-loop_NTPase"/>
</dbReference>
<gene>
    <name evidence="2" type="ORF">SAMN05216474_2162</name>
</gene>